<dbReference type="RefSeq" id="WP_166585183.1">
    <property type="nucleotide sequence ID" value="NZ_WWEO01000041.1"/>
</dbReference>
<evidence type="ECO:0000256" key="1">
    <source>
        <dbReference type="SAM" id="SignalP"/>
    </source>
</evidence>
<evidence type="ECO:0000313" key="3">
    <source>
        <dbReference type="Proteomes" id="UP000638732"/>
    </source>
</evidence>
<dbReference type="InterPro" id="IPR019613">
    <property type="entry name" value="DUF4198"/>
</dbReference>
<dbReference type="AlphaFoldDB" id="A0A965ZDS7"/>
<dbReference type="Pfam" id="PF10670">
    <property type="entry name" value="DUF4198"/>
    <property type="match status" value="1"/>
</dbReference>
<protein>
    <submittedName>
        <fullName evidence="2">DUF4198 domain-containing protein</fullName>
    </submittedName>
</protein>
<reference evidence="2" key="1">
    <citation type="submission" date="2020-01" db="EMBL/GenBank/DDBJ databases">
        <authorList>
            <person name="Seo Y.L."/>
        </authorList>
    </citation>
    <scope>NUCLEOTIDE SEQUENCE</scope>
    <source>
        <strain evidence="2">R11</strain>
    </source>
</reference>
<gene>
    <name evidence="2" type="ORF">GSY63_07505</name>
</gene>
<dbReference type="Proteomes" id="UP000638732">
    <property type="component" value="Unassembled WGS sequence"/>
</dbReference>
<proteinExistence type="predicted"/>
<keyword evidence="3" id="KW-1185">Reference proteome</keyword>
<organism evidence="2 3">
    <name type="scientific">Mucilaginibacter agri</name>
    <dbReference type="NCBI Taxonomy" id="2695265"/>
    <lineage>
        <taxon>Bacteria</taxon>
        <taxon>Pseudomonadati</taxon>
        <taxon>Bacteroidota</taxon>
        <taxon>Sphingobacteriia</taxon>
        <taxon>Sphingobacteriales</taxon>
        <taxon>Sphingobacteriaceae</taxon>
        <taxon>Mucilaginibacter</taxon>
    </lineage>
</organism>
<keyword evidence="1" id="KW-0732">Signal</keyword>
<evidence type="ECO:0000313" key="2">
    <source>
        <dbReference type="EMBL" id="NCD69198.1"/>
    </source>
</evidence>
<feature type="signal peptide" evidence="1">
    <location>
        <begin position="1"/>
        <end position="17"/>
    </location>
</feature>
<accession>A0A965ZDS7</accession>
<dbReference type="EMBL" id="WWEO01000041">
    <property type="protein sequence ID" value="NCD69198.1"/>
    <property type="molecule type" value="Genomic_DNA"/>
</dbReference>
<feature type="chain" id="PRO_5036847962" evidence="1">
    <location>
        <begin position="18"/>
        <end position="279"/>
    </location>
</feature>
<reference evidence="2" key="2">
    <citation type="submission" date="2020-10" db="EMBL/GenBank/DDBJ databases">
        <title>Mucilaginibacter sp. nov., isolated from soil.</title>
        <authorList>
            <person name="Jeon C.O."/>
        </authorList>
    </citation>
    <scope>NUCLEOTIDE SEQUENCE</scope>
    <source>
        <strain evidence="2">R11</strain>
    </source>
</reference>
<comment type="caution">
    <text evidence="2">The sequence shown here is derived from an EMBL/GenBank/DDBJ whole genome shotgun (WGS) entry which is preliminary data.</text>
</comment>
<sequence length="279" mass="31067">MKNVLLTLIFLTFAAGAAHSQFLLPEDFFPHKGDNLNLHLLSGESFGKGQEQKFDPKRTAKVLLLDGGKPNDLTSLIKLGEVSTVNAKLESAGVAMLAVVEQSADDIDRKEFINYLTNAGQDKAVDGLKQFQQSFRLKSTNILKTLVAVEKNGGGVQEKPLKEDYEIILKQNPYKGSYGDDVTGVLLFKGEPIKSEKVTLIIRSPRGVEFPQLLATDEKGLFYFKLSREGTYMLQSLHMEPAKDQTLDFESWQTSFTFAFSSNNTMPNTYKEFGLGNMH</sequence>
<name>A0A965ZDS7_9SPHI</name>